<dbReference type="EMBL" id="JAVLVT010000001">
    <property type="protein sequence ID" value="MDS1269509.1"/>
    <property type="molecule type" value="Genomic_DNA"/>
</dbReference>
<accession>A0ABU2H4H3</accession>
<sequence>MGWLIFMRITTFATQAATVVASGLLLVATASPAAGESGPSVAPESSTSASMSSLAECSEHYANTAYWADCEGGSQTSQARVAGLCEQIWGGHKWRYSHWYTIPAGASETIGAGYDCNIAVHDAKVEVR</sequence>
<feature type="chain" id="PRO_5047179373" description="Secreted protein" evidence="1">
    <location>
        <begin position="34"/>
        <end position="128"/>
    </location>
</feature>
<proteinExistence type="predicted"/>
<organism evidence="2 3">
    <name type="scientific">Lipingzhangella rawalii</name>
    <dbReference type="NCBI Taxonomy" id="2055835"/>
    <lineage>
        <taxon>Bacteria</taxon>
        <taxon>Bacillati</taxon>
        <taxon>Actinomycetota</taxon>
        <taxon>Actinomycetes</taxon>
        <taxon>Streptosporangiales</taxon>
        <taxon>Nocardiopsidaceae</taxon>
        <taxon>Lipingzhangella</taxon>
    </lineage>
</organism>
<comment type="caution">
    <text evidence="2">The sequence shown here is derived from an EMBL/GenBank/DDBJ whole genome shotgun (WGS) entry which is preliminary data.</text>
</comment>
<keyword evidence="3" id="KW-1185">Reference proteome</keyword>
<gene>
    <name evidence="2" type="ORF">RIF23_04265</name>
</gene>
<evidence type="ECO:0008006" key="4">
    <source>
        <dbReference type="Google" id="ProtNLM"/>
    </source>
</evidence>
<protein>
    <recommendedName>
        <fullName evidence="4">Secreted protein</fullName>
    </recommendedName>
</protein>
<evidence type="ECO:0000313" key="2">
    <source>
        <dbReference type="EMBL" id="MDS1269509.1"/>
    </source>
</evidence>
<name>A0ABU2H4H3_9ACTN</name>
<dbReference type="Proteomes" id="UP001250214">
    <property type="component" value="Unassembled WGS sequence"/>
</dbReference>
<reference evidence="3" key="1">
    <citation type="submission" date="2023-07" db="EMBL/GenBank/DDBJ databases">
        <title>Novel species in the genus Lipingzhangella isolated from Sambhar Salt Lake.</title>
        <authorList>
            <person name="Jiya N."/>
            <person name="Kajale S."/>
            <person name="Sharma A."/>
        </authorList>
    </citation>
    <scope>NUCLEOTIDE SEQUENCE [LARGE SCALE GENOMIC DNA]</scope>
    <source>
        <strain evidence="3">LS1_29</strain>
    </source>
</reference>
<evidence type="ECO:0000256" key="1">
    <source>
        <dbReference type="SAM" id="SignalP"/>
    </source>
</evidence>
<feature type="signal peptide" evidence="1">
    <location>
        <begin position="1"/>
        <end position="33"/>
    </location>
</feature>
<evidence type="ECO:0000313" key="3">
    <source>
        <dbReference type="Proteomes" id="UP001250214"/>
    </source>
</evidence>
<keyword evidence="1" id="KW-0732">Signal</keyword>